<evidence type="ECO:0000259" key="1">
    <source>
        <dbReference type="Pfam" id="PF07727"/>
    </source>
</evidence>
<protein>
    <recommendedName>
        <fullName evidence="1">Reverse transcriptase Ty1/copia-type domain-containing protein</fullName>
    </recommendedName>
</protein>
<keyword evidence="3" id="KW-1185">Reference proteome</keyword>
<evidence type="ECO:0000313" key="3">
    <source>
        <dbReference type="Proteomes" id="UP001209570"/>
    </source>
</evidence>
<dbReference type="AlphaFoldDB" id="A0AAD5L8Z4"/>
<evidence type="ECO:0000313" key="2">
    <source>
        <dbReference type="EMBL" id="KAJ0393185.1"/>
    </source>
</evidence>
<dbReference type="InterPro" id="IPR013103">
    <property type="entry name" value="RVT_2"/>
</dbReference>
<sequence length="137" mass="15717">MEKNRKKSAKKAAAEESFAGFAMTAVDGMKPEYAALPDPKNFRESLHSADAEMWERARKEELDALWVNQTWKLVKRTSDMHCLHTKWVLKKKTDKDGNIERYKARLVACGNEQIVGVDYLMTFAAVLEMASGKFMIW</sequence>
<gene>
    <name evidence="2" type="ORF">P43SY_008230</name>
</gene>
<accession>A0AAD5L8Z4</accession>
<dbReference type="Proteomes" id="UP001209570">
    <property type="component" value="Unassembled WGS sequence"/>
</dbReference>
<dbReference type="Pfam" id="PF07727">
    <property type="entry name" value="RVT_2"/>
    <property type="match status" value="1"/>
</dbReference>
<feature type="domain" description="Reverse transcriptase Ty1/copia-type" evidence="1">
    <location>
        <begin position="68"/>
        <end position="134"/>
    </location>
</feature>
<dbReference type="EMBL" id="JAKCXM010000520">
    <property type="protein sequence ID" value="KAJ0393185.1"/>
    <property type="molecule type" value="Genomic_DNA"/>
</dbReference>
<organism evidence="2 3">
    <name type="scientific">Pythium insidiosum</name>
    <name type="common">Pythiosis disease agent</name>
    <dbReference type="NCBI Taxonomy" id="114742"/>
    <lineage>
        <taxon>Eukaryota</taxon>
        <taxon>Sar</taxon>
        <taxon>Stramenopiles</taxon>
        <taxon>Oomycota</taxon>
        <taxon>Peronosporomycetes</taxon>
        <taxon>Pythiales</taxon>
        <taxon>Pythiaceae</taxon>
        <taxon>Pythium</taxon>
    </lineage>
</organism>
<comment type="caution">
    <text evidence="2">The sequence shown here is derived from an EMBL/GenBank/DDBJ whole genome shotgun (WGS) entry which is preliminary data.</text>
</comment>
<name>A0AAD5L8Z4_PYTIN</name>
<reference evidence="2" key="1">
    <citation type="submission" date="2021-12" db="EMBL/GenBank/DDBJ databases">
        <title>Prjna785345.</title>
        <authorList>
            <person name="Rujirawat T."/>
            <person name="Krajaejun T."/>
        </authorList>
    </citation>
    <scope>NUCLEOTIDE SEQUENCE</scope>
    <source>
        <strain evidence="2">Pi057C3</strain>
    </source>
</reference>
<proteinExistence type="predicted"/>